<dbReference type="InterPro" id="IPR019786">
    <property type="entry name" value="Zinc_finger_PHD-type_CS"/>
</dbReference>
<dbReference type="InterPro" id="IPR052819">
    <property type="entry name" value="Chromatin_regulatory_protein"/>
</dbReference>
<dbReference type="InterPro" id="IPR001965">
    <property type="entry name" value="Znf_PHD"/>
</dbReference>
<evidence type="ECO:0000313" key="7">
    <source>
        <dbReference type="EMBL" id="GHJ87718.1"/>
    </source>
</evidence>
<dbReference type="CDD" id="cd15535">
    <property type="entry name" value="PHD1_Rco1"/>
    <property type="match status" value="1"/>
</dbReference>
<evidence type="ECO:0000256" key="4">
    <source>
        <dbReference type="PROSITE-ProRule" id="PRU00146"/>
    </source>
</evidence>
<keyword evidence="8" id="KW-1185">Reference proteome</keyword>
<feature type="compositionally biased region" description="Polar residues" evidence="5">
    <location>
        <begin position="28"/>
        <end position="38"/>
    </location>
</feature>
<evidence type="ECO:0000313" key="8">
    <source>
        <dbReference type="Proteomes" id="UP000620104"/>
    </source>
</evidence>
<feature type="compositionally biased region" description="Polar residues" evidence="5">
    <location>
        <begin position="101"/>
        <end position="129"/>
    </location>
</feature>
<protein>
    <recommendedName>
        <fullName evidence="6">PHD-type domain-containing protein</fullName>
    </recommendedName>
</protein>
<feature type="region of interest" description="Disordered" evidence="5">
    <location>
        <begin position="716"/>
        <end position="737"/>
    </location>
</feature>
<dbReference type="SUPFAM" id="SSF57903">
    <property type="entry name" value="FYVE/PHD zinc finger"/>
    <property type="match status" value="2"/>
</dbReference>
<feature type="compositionally biased region" description="Acidic residues" evidence="5">
    <location>
        <begin position="1"/>
        <end position="26"/>
    </location>
</feature>
<dbReference type="GO" id="GO:0032221">
    <property type="term" value="C:Rpd3S complex"/>
    <property type="evidence" value="ECO:0007669"/>
    <property type="project" value="TreeGrafter"/>
</dbReference>
<proteinExistence type="predicted"/>
<dbReference type="GO" id="GO:0008270">
    <property type="term" value="F:zinc ion binding"/>
    <property type="evidence" value="ECO:0007669"/>
    <property type="project" value="UniProtKB-KW"/>
</dbReference>
<feature type="compositionally biased region" description="Polar residues" evidence="5">
    <location>
        <begin position="719"/>
        <end position="728"/>
    </location>
</feature>
<dbReference type="InterPro" id="IPR011011">
    <property type="entry name" value="Znf_FYVE_PHD"/>
</dbReference>
<evidence type="ECO:0000256" key="1">
    <source>
        <dbReference type="ARBA" id="ARBA00022723"/>
    </source>
</evidence>
<evidence type="ECO:0000256" key="3">
    <source>
        <dbReference type="ARBA" id="ARBA00022833"/>
    </source>
</evidence>
<comment type="caution">
    <text evidence="7">The sequence shown here is derived from an EMBL/GenBank/DDBJ whole genome shotgun (WGS) entry which is preliminary data.</text>
</comment>
<feature type="region of interest" description="Disordered" evidence="5">
    <location>
        <begin position="766"/>
        <end position="792"/>
    </location>
</feature>
<feature type="compositionally biased region" description="Polar residues" evidence="5">
    <location>
        <begin position="138"/>
        <end position="147"/>
    </location>
</feature>
<dbReference type="PROSITE" id="PS01359">
    <property type="entry name" value="ZF_PHD_1"/>
    <property type="match status" value="1"/>
</dbReference>
<accession>A0A8H3TV96</accession>
<dbReference type="CDD" id="cd15534">
    <property type="entry name" value="PHD2_PHF12_Rco1"/>
    <property type="match status" value="1"/>
</dbReference>
<dbReference type="PANTHER" id="PTHR47636">
    <property type="entry name" value="TRANSCRIPTIONAL REGULATORY PROTEIN RCO1"/>
    <property type="match status" value="1"/>
</dbReference>
<dbReference type="InterPro" id="IPR013083">
    <property type="entry name" value="Znf_RING/FYVE/PHD"/>
</dbReference>
<feature type="compositionally biased region" description="Basic and acidic residues" evidence="5">
    <location>
        <begin position="777"/>
        <end position="792"/>
    </location>
</feature>
<dbReference type="AlphaFoldDB" id="A0A8H3TV96"/>
<keyword evidence="1" id="KW-0479">Metal-binding</keyword>
<name>A0A8H3TV96_9TREE</name>
<dbReference type="Pfam" id="PF00628">
    <property type="entry name" value="PHD"/>
    <property type="match status" value="2"/>
</dbReference>
<evidence type="ECO:0000256" key="5">
    <source>
        <dbReference type="SAM" id="MobiDB-lite"/>
    </source>
</evidence>
<reference evidence="7" key="1">
    <citation type="submission" date="2020-07" db="EMBL/GenBank/DDBJ databases">
        <title>Draft Genome Sequence of a Deep-Sea Yeast, Naganishia (Cryptococcus) liquefaciens strain N6.</title>
        <authorList>
            <person name="Han Y.W."/>
            <person name="Kajitani R."/>
            <person name="Morimoto H."/>
            <person name="Parhat M."/>
            <person name="Tsubouchi H."/>
            <person name="Bakenova O."/>
            <person name="Ogata M."/>
            <person name="Argunhan B."/>
            <person name="Aoki R."/>
            <person name="Kajiwara S."/>
            <person name="Itoh T."/>
            <person name="Iwasaki H."/>
        </authorList>
    </citation>
    <scope>NUCLEOTIDE SEQUENCE</scope>
    <source>
        <strain evidence="7">N6</strain>
    </source>
</reference>
<keyword evidence="2 4" id="KW-0863">Zinc-finger</keyword>
<dbReference type="OrthoDB" id="5876363at2759"/>
<dbReference type="Proteomes" id="UP000620104">
    <property type="component" value="Unassembled WGS sequence"/>
</dbReference>
<dbReference type="GO" id="GO:0006357">
    <property type="term" value="P:regulation of transcription by RNA polymerase II"/>
    <property type="evidence" value="ECO:0007669"/>
    <property type="project" value="TreeGrafter"/>
</dbReference>
<dbReference type="PROSITE" id="PS50016">
    <property type="entry name" value="ZF_PHD_2"/>
    <property type="match status" value="1"/>
</dbReference>
<gene>
    <name evidence="7" type="ORF">NliqN6_4120</name>
</gene>
<feature type="region of interest" description="Disordered" evidence="5">
    <location>
        <begin position="185"/>
        <end position="214"/>
    </location>
</feature>
<feature type="compositionally biased region" description="Basic residues" evidence="5">
    <location>
        <begin position="88"/>
        <end position="97"/>
    </location>
</feature>
<evidence type="ECO:0000259" key="6">
    <source>
        <dbReference type="PROSITE" id="PS50016"/>
    </source>
</evidence>
<dbReference type="Gene3D" id="3.30.40.10">
    <property type="entry name" value="Zinc/RING finger domain, C3HC4 (zinc finger)"/>
    <property type="match status" value="2"/>
</dbReference>
<feature type="domain" description="PHD-type" evidence="6">
    <location>
        <begin position="293"/>
        <end position="343"/>
    </location>
</feature>
<keyword evidence="3" id="KW-0862">Zinc</keyword>
<sequence length="792" mass="84637">MVMEEDFLAEATDDTEPYPGDNDEGESISLSRASSVSELTEEGSDIRPTKRAKSNRSASKDLPAITRASSPLSVDTDGATSEHDQTRRRPKVRLARHKQNETSATSPRLTATISVQPPSTPAGPSSEFTAATRELPERSTSQQTHSPQEPYVASPHNVFRPPPSAALAVFDRPPSPSFYEAMQAAGQPPKISPNLQPNQAMPNPFSSPNGSTGPKIKLSLSGLKAATAPSGSAPIDGQSPIPPRHIRTSMSVPQRTNSLVSTDTSPYAIGRIQKGKGKAKLNAAAAPETVQNNDYCAACLGIGSFLCCDGCPRSFHFMCLDPPLTKDELPDEDKWYCKACKAARRPKTFRSPHVGMHAELLQYLDDRNPSEFQLPEDIRTFFAGIQTKPDGSYGAAVEARPVKFDRAGFPEGRDSYKLKSKGDVVLCYKCKGSAAPVGPGTAQGLSLGRKIVTCDYCPLSWHLDCLEPPAAIMPTSQRKWMCPNHASQVLPKKRLLKHGVEVINVTQPGQPNNGLVEIIDVEAEKRRLAYENMFINGKRYKVPERIIHLDFWTKLGIKGAKGNKGTMIDGGEESDGNGPGHYTMETVFGGGSPLSSAPSSYHPSPRLATQTLPAVAETPETGLSDPSVDAAQILLDLSHGGHTSHLSTRPSANGALVEGSGHRVLVDESNANEYAGNATIARDFALKPERTATSPTSVGDAPSDALTHTIQVKAAKANDATSTHSAVSSDEAATPTSTRKIRLKIAAPIVNGNGISHSALEAGEEAFARSGKAGNRRPKDNSIHPEVKGRSP</sequence>
<dbReference type="EMBL" id="BLZA01000023">
    <property type="protein sequence ID" value="GHJ87718.1"/>
    <property type="molecule type" value="Genomic_DNA"/>
</dbReference>
<feature type="region of interest" description="Disordered" evidence="5">
    <location>
        <begin position="1"/>
        <end position="153"/>
    </location>
</feature>
<dbReference type="InterPro" id="IPR019787">
    <property type="entry name" value="Znf_PHD-finger"/>
</dbReference>
<dbReference type="PANTHER" id="PTHR47636:SF1">
    <property type="entry name" value="TRANSCRIPTIONAL REGULATORY PROTEIN RCO1"/>
    <property type="match status" value="1"/>
</dbReference>
<dbReference type="SMART" id="SM00249">
    <property type="entry name" value="PHD"/>
    <property type="match status" value="2"/>
</dbReference>
<organism evidence="7 8">
    <name type="scientific">Naganishia liquefaciens</name>
    <dbReference type="NCBI Taxonomy" id="104408"/>
    <lineage>
        <taxon>Eukaryota</taxon>
        <taxon>Fungi</taxon>
        <taxon>Dikarya</taxon>
        <taxon>Basidiomycota</taxon>
        <taxon>Agaricomycotina</taxon>
        <taxon>Tremellomycetes</taxon>
        <taxon>Filobasidiales</taxon>
        <taxon>Filobasidiaceae</taxon>
        <taxon>Naganishia</taxon>
    </lineage>
</organism>
<feature type="compositionally biased region" description="Polar residues" evidence="5">
    <location>
        <begin position="193"/>
        <end position="212"/>
    </location>
</feature>
<evidence type="ECO:0000256" key="2">
    <source>
        <dbReference type="ARBA" id="ARBA00022771"/>
    </source>
</evidence>